<name>C7Z162_FUSV7</name>
<accession>C7Z162</accession>
<feature type="non-terminal residue" evidence="2">
    <location>
        <position position="236"/>
    </location>
</feature>
<protein>
    <recommendedName>
        <fullName evidence="1">Heterokaryon incompatibility domain-containing protein</fullName>
    </recommendedName>
</protein>
<dbReference type="eggNOG" id="KOG4177">
    <property type="taxonomic scope" value="Eukaryota"/>
</dbReference>
<dbReference type="OrthoDB" id="674604at2759"/>
<reference evidence="2 3" key="1">
    <citation type="journal article" date="2009" name="PLoS Genet.">
        <title>The genome of Nectria haematococca: contribution of supernumerary chromosomes to gene expansion.</title>
        <authorList>
            <person name="Coleman J.J."/>
            <person name="Rounsley S.D."/>
            <person name="Rodriguez-Carres M."/>
            <person name="Kuo A."/>
            <person name="Wasmann C.C."/>
            <person name="Grimwood J."/>
            <person name="Schmutz J."/>
            <person name="Taga M."/>
            <person name="White G.J."/>
            <person name="Zhou S."/>
            <person name="Schwartz D.C."/>
            <person name="Freitag M."/>
            <person name="Ma L.J."/>
            <person name="Danchin E.G."/>
            <person name="Henrissat B."/>
            <person name="Coutinho P.M."/>
            <person name="Nelson D.R."/>
            <person name="Straney D."/>
            <person name="Napoli C.A."/>
            <person name="Barker B.M."/>
            <person name="Gribskov M."/>
            <person name="Rep M."/>
            <person name="Kroken S."/>
            <person name="Molnar I."/>
            <person name="Rensing C."/>
            <person name="Kennell J.C."/>
            <person name="Zamora J."/>
            <person name="Farman M.L."/>
            <person name="Selker E.U."/>
            <person name="Salamov A."/>
            <person name="Shapiro H."/>
            <person name="Pangilinan J."/>
            <person name="Lindquist E."/>
            <person name="Lamers C."/>
            <person name="Grigoriev I.V."/>
            <person name="Geiser D.M."/>
            <person name="Covert S.F."/>
            <person name="Temporini E."/>
            <person name="Vanetten H.D."/>
        </authorList>
    </citation>
    <scope>NUCLEOTIDE SEQUENCE [LARGE SCALE GENOMIC DNA]</scope>
    <source>
        <strain evidence="3">ATCC MYA-4622 / CBS 123669 / FGSC 9596 / NRRL 45880 / 77-13-4</strain>
    </source>
</reference>
<dbReference type="InParanoid" id="C7Z162"/>
<dbReference type="VEuPathDB" id="FungiDB:NECHADRAFT_39749"/>
<organism evidence="2 3">
    <name type="scientific">Fusarium vanettenii (strain ATCC MYA-4622 / CBS 123669 / FGSC 9596 / NRRL 45880 / 77-13-4)</name>
    <name type="common">Fusarium solani subsp. pisi</name>
    <dbReference type="NCBI Taxonomy" id="660122"/>
    <lineage>
        <taxon>Eukaryota</taxon>
        <taxon>Fungi</taxon>
        <taxon>Dikarya</taxon>
        <taxon>Ascomycota</taxon>
        <taxon>Pezizomycotina</taxon>
        <taxon>Sordariomycetes</taxon>
        <taxon>Hypocreomycetidae</taxon>
        <taxon>Hypocreales</taxon>
        <taxon>Nectriaceae</taxon>
        <taxon>Fusarium</taxon>
        <taxon>Fusarium solani species complex</taxon>
        <taxon>Fusarium vanettenii</taxon>
    </lineage>
</organism>
<dbReference type="OMA" id="IEFTCQQ"/>
<feature type="domain" description="Heterokaryon incompatibility" evidence="1">
    <location>
        <begin position="22"/>
        <end position="107"/>
    </location>
</feature>
<dbReference type="InterPro" id="IPR010730">
    <property type="entry name" value="HET"/>
</dbReference>
<dbReference type="KEGG" id="nhe:NECHADRAFT_39749"/>
<dbReference type="HOGENOM" id="CLU_000288_138_0_1"/>
<sequence>MRLLDTSSYKLTEFHGEKIPPYVILSHTWGEGEVLFHDIQNNTAESKNGFRKMIDCCQKAVEDGFQWVWIDTCCIDKSSSAELSEAINSMYQWYRDSTICYAYLEDVENVSKRFTNSRWFTRGWTLQELIAPRIVELYTTHWEEIGTKRSLIAQIEGTTGIPARILHGESVSTCNVAQRMSWASKRQTTRREDRAYSLMGLFQINMPLLYGEGDKAFVRLQEHILRQEEDYTIFAW</sequence>
<keyword evidence="3" id="KW-1185">Reference proteome</keyword>
<dbReference type="RefSeq" id="XP_003048227.1">
    <property type="nucleotide sequence ID" value="XM_003048181.1"/>
</dbReference>
<evidence type="ECO:0000313" key="3">
    <source>
        <dbReference type="Proteomes" id="UP000005206"/>
    </source>
</evidence>
<dbReference type="Proteomes" id="UP000005206">
    <property type="component" value="Chromosome 5"/>
</dbReference>
<gene>
    <name evidence="2" type="ORF">NECHADRAFT_39749</name>
</gene>
<dbReference type="PANTHER" id="PTHR10622:SF10">
    <property type="entry name" value="HET DOMAIN-CONTAINING PROTEIN"/>
    <property type="match status" value="1"/>
</dbReference>
<dbReference type="EMBL" id="GG698905">
    <property type="protein sequence ID" value="EEU42514.1"/>
    <property type="molecule type" value="Genomic_DNA"/>
</dbReference>
<proteinExistence type="predicted"/>
<dbReference type="Pfam" id="PF06985">
    <property type="entry name" value="HET"/>
    <property type="match status" value="1"/>
</dbReference>
<dbReference type="STRING" id="660122.C7Z162"/>
<evidence type="ECO:0000313" key="2">
    <source>
        <dbReference type="EMBL" id="EEU42514.1"/>
    </source>
</evidence>
<dbReference type="AlphaFoldDB" id="C7Z162"/>
<dbReference type="PANTHER" id="PTHR10622">
    <property type="entry name" value="HET DOMAIN-CONTAINING PROTEIN"/>
    <property type="match status" value="1"/>
</dbReference>
<evidence type="ECO:0000259" key="1">
    <source>
        <dbReference type="Pfam" id="PF06985"/>
    </source>
</evidence>
<dbReference type="GeneID" id="9672007"/>